<keyword evidence="2" id="KW-1185">Reference proteome</keyword>
<dbReference type="RefSeq" id="WP_087628325.1">
    <property type="nucleotide sequence ID" value="NZ_FCNZ02000001.1"/>
</dbReference>
<accession>A0A158EQ98</accession>
<reference evidence="1" key="1">
    <citation type="submission" date="2016-01" db="EMBL/GenBank/DDBJ databases">
        <authorList>
            <person name="Peeters Charlotte."/>
        </authorList>
    </citation>
    <scope>NUCLEOTIDE SEQUENCE</scope>
    <source>
        <strain evidence="1">LMG 22936</strain>
    </source>
</reference>
<gene>
    <name evidence="1" type="ORF">AWB66_00122</name>
</gene>
<dbReference type="EMBL" id="FCNZ02000001">
    <property type="protein sequence ID" value="SAL09725.1"/>
    <property type="molecule type" value="Genomic_DNA"/>
</dbReference>
<evidence type="ECO:0000313" key="1">
    <source>
        <dbReference type="EMBL" id="SAL09725.1"/>
    </source>
</evidence>
<comment type="caution">
    <text evidence="1">The sequence shown here is derived from an EMBL/GenBank/DDBJ whole genome shotgun (WGS) entry which is preliminary data.</text>
</comment>
<protein>
    <submittedName>
        <fullName evidence="1">Uncharacterized protein</fullName>
    </submittedName>
</protein>
<evidence type="ECO:0000313" key="2">
    <source>
        <dbReference type="Proteomes" id="UP000054717"/>
    </source>
</evidence>
<organism evidence="1 2">
    <name type="scientific">Caballeronia telluris</name>
    <dbReference type="NCBI Taxonomy" id="326475"/>
    <lineage>
        <taxon>Bacteria</taxon>
        <taxon>Pseudomonadati</taxon>
        <taxon>Pseudomonadota</taxon>
        <taxon>Betaproteobacteria</taxon>
        <taxon>Burkholderiales</taxon>
        <taxon>Burkholderiaceae</taxon>
        <taxon>Caballeronia</taxon>
    </lineage>
</organism>
<dbReference type="AlphaFoldDB" id="A0A158EQ98"/>
<sequence length="129" mass="15093">MSERRRYRRKPDQFVVAVPLRLETDGFVFRKWGGEQRCKQGDWIVDNNGEIYTVDAQVFAQTYREVHRGAYRKITPVWAEVAENAGQVSTKEGQTHYERGDYLVFNNEDGTDGYAIKAERFQSSYELDE</sequence>
<proteinExistence type="predicted"/>
<name>A0A158EQ98_9BURK</name>
<dbReference type="Proteomes" id="UP000054717">
    <property type="component" value="Unassembled WGS sequence"/>
</dbReference>